<evidence type="ECO:0000313" key="3">
    <source>
        <dbReference type="EMBL" id="KAI9272690.1"/>
    </source>
</evidence>
<organism evidence="3 4">
    <name type="scientific">Phascolomyces articulosus</name>
    <dbReference type="NCBI Taxonomy" id="60185"/>
    <lineage>
        <taxon>Eukaryota</taxon>
        <taxon>Fungi</taxon>
        <taxon>Fungi incertae sedis</taxon>
        <taxon>Mucoromycota</taxon>
        <taxon>Mucoromycotina</taxon>
        <taxon>Mucoromycetes</taxon>
        <taxon>Mucorales</taxon>
        <taxon>Lichtheimiaceae</taxon>
        <taxon>Phascolomyces</taxon>
    </lineage>
</organism>
<keyword evidence="4" id="KW-1185">Reference proteome</keyword>
<feature type="transmembrane region" description="Helical" evidence="2">
    <location>
        <begin position="152"/>
        <end position="174"/>
    </location>
</feature>
<dbReference type="AlphaFoldDB" id="A0AAD5PHD2"/>
<protein>
    <recommendedName>
        <fullName evidence="5">MARVEL domain-containing protein</fullName>
    </recommendedName>
</protein>
<proteinExistence type="predicted"/>
<reference evidence="3" key="1">
    <citation type="journal article" date="2022" name="IScience">
        <title>Evolution of zygomycete secretomes and the origins of terrestrial fungal ecologies.</title>
        <authorList>
            <person name="Chang Y."/>
            <person name="Wang Y."/>
            <person name="Mondo S."/>
            <person name="Ahrendt S."/>
            <person name="Andreopoulos W."/>
            <person name="Barry K."/>
            <person name="Beard J."/>
            <person name="Benny G.L."/>
            <person name="Blankenship S."/>
            <person name="Bonito G."/>
            <person name="Cuomo C."/>
            <person name="Desiro A."/>
            <person name="Gervers K.A."/>
            <person name="Hundley H."/>
            <person name="Kuo A."/>
            <person name="LaButti K."/>
            <person name="Lang B.F."/>
            <person name="Lipzen A."/>
            <person name="O'Donnell K."/>
            <person name="Pangilinan J."/>
            <person name="Reynolds N."/>
            <person name="Sandor L."/>
            <person name="Smith M.E."/>
            <person name="Tsang A."/>
            <person name="Grigoriev I.V."/>
            <person name="Stajich J.E."/>
            <person name="Spatafora J.W."/>
        </authorList>
    </citation>
    <scope>NUCLEOTIDE SEQUENCE</scope>
    <source>
        <strain evidence="3">RSA 2281</strain>
    </source>
</reference>
<comment type="caution">
    <text evidence="3">The sequence shown here is derived from an EMBL/GenBank/DDBJ whole genome shotgun (WGS) entry which is preliminary data.</text>
</comment>
<evidence type="ECO:0008006" key="5">
    <source>
        <dbReference type="Google" id="ProtNLM"/>
    </source>
</evidence>
<feature type="transmembrane region" description="Helical" evidence="2">
    <location>
        <begin position="194"/>
        <end position="214"/>
    </location>
</feature>
<keyword evidence="2" id="KW-0812">Transmembrane</keyword>
<evidence type="ECO:0000256" key="1">
    <source>
        <dbReference type="SAM" id="MobiDB-lite"/>
    </source>
</evidence>
<feature type="compositionally biased region" description="Polar residues" evidence="1">
    <location>
        <begin position="17"/>
        <end position="29"/>
    </location>
</feature>
<accession>A0AAD5PHD2</accession>
<feature type="region of interest" description="Disordered" evidence="1">
    <location>
        <begin position="1"/>
        <end position="74"/>
    </location>
</feature>
<reference evidence="3" key="2">
    <citation type="submission" date="2023-02" db="EMBL/GenBank/DDBJ databases">
        <authorList>
            <consortium name="DOE Joint Genome Institute"/>
            <person name="Mondo S.J."/>
            <person name="Chang Y."/>
            <person name="Wang Y."/>
            <person name="Ahrendt S."/>
            <person name="Andreopoulos W."/>
            <person name="Barry K."/>
            <person name="Beard J."/>
            <person name="Benny G.L."/>
            <person name="Blankenship S."/>
            <person name="Bonito G."/>
            <person name="Cuomo C."/>
            <person name="Desiro A."/>
            <person name="Gervers K.A."/>
            <person name="Hundley H."/>
            <person name="Kuo A."/>
            <person name="LaButti K."/>
            <person name="Lang B.F."/>
            <person name="Lipzen A."/>
            <person name="O'Donnell K."/>
            <person name="Pangilinan J."/>
            <person name="Reynolds N."/>
            <person name="Sandor L."/>
            <person name="Smith M.W."/>
            <person name="Tsang A."/>
            <person name="Grigoriev I.V."/>
            <person name="Stajich J.E."/>
            <person name="Spatafora J.W."/>
        </authorList>
    </citation>
    <scope>NUCLEOTIDE SEQUENCE</scope>
    <source>
        <strain evidence="3">RSA 2281</strain>
    </source>
</reference>
<name>A0AAD5PHD2_9FUNG</name>
<sequence length="223" mass="25051">MTPDNGGGSEKTEQPPGITSPSPVYSNNKSPDHLTGAQVSSSSSPPPIHTRSASIDIPPLPQHPENDEEKPKIKKKPNKGRFFVRVWQMIAAIGAFGFQMGATPYSGHEMPFSRVGLLYYVYAICWFSFLWSLFNIYVYLTRRFGQAGKIKRPVSILMDCFLAALFGVGTFYEFAMYKCPPGTYDGWCNFFNTGLFFCVSLFLTYVIQTLWDVFGGMACLRRK</sequence>
<keyword evidence="2" id="KW-1133">Transmembrane helix</keyword>
<gene>
    <name evidence="3" type="ORF">BDA99DRAFT_498980</name>
</gene>
<evidence type="ECO:0000313" key="4">
    <source>
        <dbReference type="Proteomes" id="UP001209540"/>
    </source>
</evidence>
<keyword evidence="2" id="KW-0472">Membrane</keyword>
<dbReference type="Proteomes" id="UP001209540">
    <property type="component" value="Unassembled WGS sequence"/>
</dbReference>
<feature type="transmembrane region" description="Helical" evidence="2">
    <location>
        <begin position="119"/>
        <end position="140"/>
    </location>
</feature>
<feature type="transmembrane region" description="Helical" evidence="2">
    <location>
        <begin position="82"/>
        <end position="99"/>
    </location>
</feature>
<evidence type="ECO:0000256" key="2">
    <source>
        <dbReference type="SAM" id="Phobius"/>
    </source>
</evidence>
<dbReference type="EMBL" id="JAIXMP010000005">
    <property type="protein sequence ID" value="KAI9272690.1"/>
    <property type="molecule type" value="Genomic_DNA"/>
</dbReference>